<evidence type="ECO:0000313" key="2">
    <source>
        <dbReference type="Proteomes" id="UP000535908"/>
    </source>
</evidence>
<accession>A0A7X1CNK2</accession>
<dbReference type="AlphaFoldDB" id="A0A7X1CNK2"/>
<name>A0A7X1CNK2_9LIST</name>
<organism evidence="1 2">
    <name type="scientific">Listeria grandensis</name>
    <dbReference type="NCBI Taxonomy" id="1494963"/>
    <lineage>
        <taxon>Bacteria</taxon>
        <taxon>Bacillati</taxon>
        <taxon>Bacillota</taxon>
        <taxon>Bacilli</taxon>
        <taxon>Bacillales</taxon>
        <taxon>Listeriaceae</taxon>
        <taxon>Listeria</taxon>
    </lineage>
</organism>
<protein>
    <submittedName>
        <fullName evidence="1">Uncharacterized protein</fullName>
    </submittedName>
</protein>
<dbReference type="Proteomes" id="UP000535908">
    <property type="component" value="Unassembled WGS sequence"/>
</dbReference>
<reference evidence="1 2" key="1">
    <citation type="submission" date="2020-03" db="EMBL/GenBank/DDBJ databases">
        <title>Soil Listeria distribution.</title>
        <authorList>
            <person name="Liao J."/>
            <person name="Wiedmann M."/>
        </authorList>
    </citation>
    <scope>NUCLEOTIDE SEQUENCE [LARGE SCALE GENOMIC DNA]</scope>
    <source>
        <strain evidence="1 2">FSL L7-0741</strain>
    </source>
</reference>
<dbReference type="EMBL" id="JAARWN010000001">
    <property type="protein sequence ID" value="MBC1935080.1"/>
    <property type="molecule type" value="Genomic_DNA"/>
</dbReference>
<sequence length="143" mass="16281">MESKYRYGDDYPKQCPPSTANCPIGGVLFRVCKNELVKNGKLNSDNFIPAWETPRRNFPPVQECSAKALSFFDTVKGVKDLLRKHPKIGNTVIKIELNRYCGVIEKTGDKGHYSLWDLKEPCIVDAIEGNWKEVYLDEQVVSQ</sequence>
<gene>
    <name evidence="1" type="ORF">HCA69_01790</name>
</gene>
<proteinExistence type="predicted"/>
<comment type="caution">
    <text evidence="1">The sequence shown here is derived from an EMBL/GenBank/DDBJ whole genome shotgun (WGS) entry which is preliminary data.</text>
</comment>
<evidence type="ECO:0000313" key="1">
    <source>
        <dbReference type="EMBL" id="MBC1935080.1"/>
    </source>
</evidence>
<dbReference type="RefSeq" id="WP_185525307.1">
    <property type="nucleotide sequence ID" value="NZ_JAARWN010000001.1"/>
</dbReference>